<gene>
    <name evidence="1" type="ORF">DY000_02036465</name>
</gene>
<comment type="caution">
    <text evidence="1">The sequence shown here is derived from an EMBL/GenBank/DDBJ whole genome shotgun (WGS) entry which is preliminary data.</text>
</comment>
<protein>
    <submittedName>
        <fullName evidence="1">Uncharacterized protein</fullName>
    </submittedName>
</protein>
<evidence type="ECO:0000313" key="1">
    <source>
        <dbReference type="EMBL" id="KAF3529198.1"/>
    </source>
</evidence>
<organism evidence="1 2">
    <name type="scientific">Brassica cretica</name>
    <name type="common">Mustard</name>
    <dbReference type="NCBI Taxonomy" id="69181"/>
    <lineage>
        <taxon>Eukaryota</taxon>
        <taxon>Viridiplantae</taxon>
        <taxon>Streptophyta</taxon>
        <taxon>Embryophyta</taxon>
        <taxon>Tracheophyta</taxon>
        <taxon>Spermatophyta</taxon>
        <taxon>Magnoliopsida</taxon>
        <taxon>eudicotyledons</taxon>
        <taxon>Gunneridae</taxon>
        <taxon>Pentapetalae</taxon>
        <taxon>rosids</taxon>
        <taxon>malvids</taxon>
        <taxon>Brassicales</taxon>
        <taxon>Brassicaceae</taxon>
        <taxon>Brassiceae</taxon>
        <taxon>Brassica</taxon>
    </lineage>
</organism>
<sequence length="92" mass="10266">MEYSPSTIINIKACKTLVADPLTTSHIPYVFESPSRFKVVGDVDEVETEPSTSLSLTRGGRETKTPIKYQDMEWKTIRGRGKRGGHGHGSYH</sequence>
<keyword evidence="2" id="KW-1185">Reference proteome</keyword>
<name>A0ABQ7B9R5_BRACR</name>
<dbReference type="Proteomes" id="UP000266723">
    <property type="component" value="Unassembled WGS sequence"/>
</dbReference>
<reference evidence="1 2" key="1">
    <citation type="journal article" date="2020" name="BMC Genomics">
        <title>Intraspecific diversification of the crop wild relative Brassica cretica Lam. using demographic model selection.</title>
        <authorList>
            <person name="Kioukis A."/>
            <person name="Michalopoulou V.A."/>
            <person name="Briers L."/>
            <person name="Pirintsos S."/>
            <person name="Studholme D.J."/>
            <person name="Pavlidis P."/>
            <person name="Sarris P.F."/>
        </authorList>
    </citation>
    <scope>NUCLEOTIDE SEQUENCE [LARGE SCALE GENOMIC DNA]</scope>
    <source>
        <strain evidence="2">cv. PFS-1207/04</strain>
    </source>
</reference>
<evidence type="ECO:0000313" key="2">
    <source>
        <dbReference type="Proteomes" id="UP000266723"/>
    </source>
</evidence>
<dbReference type="EMBL" id="QGKV02001507">
    <property type="protein sequence ID" value="KAF3529198.1"/>
    <property type="molecule type" value="Genomic_DNA"/>
</dbReference>
<proteinExistence type="predicted"/>
<accession>A0ABQ7B9R5</accession>